<dbReference type="PANTHER" id="PTHR42852">
    <property type="entry name" value="THIOL:DISULFIDE INTERCHANGE PROTEIN DSBE"/>
    <property type="match status" value="1"/>
</dbReference>
<feature type="signal peptide" evidence="1">
    <location>
        <begin position="1"/>
        <end position="21"/>
    </location>
</feature>
<sequence>MNIKLFLPAVLLSLFFQNSQAQTQKKQVQNYSLNTKNFVATGNWRGAFKIKPGIEVPFNFDITGKNADDLNLVFLNAEERFPGGHVNRKADSLFVKLDQFDNELAFKIEGDSLVGVLRKQDKSGRPLAVVAERGKNYRFKPSETDPAGNFTGTYDVVFKSQSGNDEKAVGVFKQIGNKITGTFLRVTGDSRYLEGTVEGNNFSLSSFIGSSPSYYKGTFSKDGTLTGEVVSARGNQPFTGTQNQNAKLPDAYKLTFLKDGYKTLDFSFPDVNGKKISLSDEKYKNKVVILTITGSWCPNCVDEASFIAPWYKENKKRGVEVIGIHYERQTDSAYVRKVLTRFREKFDIQYDQVIAGTPDKQLVAKSLPALSNFLSFPTTIIINKKGEVAQIHTGYSGPATGKYYTEFVKEFNQEIDELLKQ</sequence>
<dbReference type="GO" id="GO:0016491">
    <property type="term" value="F:oxidoreductase activity"/>
    <property type="evidence" value="ECO:0007669"/>
    <property type="project" value="InterPro"/>
</dbReference>
<organism evidence="3 4">
    <name type="scientific">Pedobacter paludis</name>
    <dbReference type="NCBI Taxonomy" id="2203212"/>
    <lineage>
        <taxon>Bacteria</taxon>
        <taxon>Pseudomonadati</taxon>
        <taxon>Bacteroidota</taxon>
        <taxon>Sphingobacteriia</taxon>
        <taxon>Sphingobacteriales</taxon>
        <taxon>Sphingobacteriaceae</taxon>
        <taxon>Pedobacter</taxon>
    </lineage>
</organism>
<dbReference type="Pfam" id="PF00578">
    <property type="entry name" value="AhpC-TSA"/>
    <property type="match status" value="1"/>
</dbReference>
<dbReference type="InterPro" id="IPR013766">
    <property type="entry name" value="Thioredoxin_domain"/>
</dbReference>
<reference evidence="4" key="1">
    <citation type="submission" date="2018-05" db="EMBL/GenBank/DDBJ databases">
        <title>Pedobacter paludis sp. nov., isolated from wetland soil.</title>
        <authorList>
            <person name="Zhang Y."/>
        </authorList>
    </citation>
    <scope>NUCLEOTIDE SEQUENCE [LARGE SCALE GENOMIC DNA]</scope>
    <source>
        <strain evidence="4">R-8</strain>
    </source>
</reference>
<accession>A0A317ETD9</accession>
<dbReference type="EMBL" id="QGNY01000012">
    <property type="protein sequence ID" value="PWS29692.1"/>
    <property type="molecule type" value="Genomic_DNA"/>
</dbReference>
<evidence type="ECO:0000313" key="4">
    <source>
        <dbReference type="Proteomes" id="UP000245391"/>
    </source>
</evidence>
<name>A0A317ETD9_9SPHI</name>
<dbReference type="CDD" id="cd02966">
    <property type="entry name" value="TlpA_like_family"/>
    <property type="match status" value="1"/>
</dbReference>
<dbReference type="RefSeq" id="WP_109932916.1">
    <property type="nucleotide sequence ID" value="NZ_QGNY01000012.1"/>
</dbReference>
<proteinExistence type="predicted"/>
<dbReference type="InterPro" id="IPR000866">
    <property type="entry name" value="AhpC/TSA"/>
</dbReference>
<keyword evidence="1" id="KW-0732">Signal</keyword>
<protein>
    <recommendedName>
        <fullName evidence="2">Thioredoxin domain-containing protein</fullName>
    </recommendedName>
</protein>
<dbReference type="Gene3D" id="3.40.30.10">
    <property type="entry name" value="Glutaredoxin"/>
    <property type="match status" value="1"/>
</dbReference>
<dbReference type="OrthoDB" id="616241at2"/>
<dbReference type="PROSITE" id="PS51352">
    <property type="entry name" value="THIOREDOXIN_2"/>
    <property type="match status" value="1"/>
</dbReference>
<evidence type="ECO:0000259" key="2">
    <source>
        <dbReference type="PROSITE" id="PS51352"/>
    </source>
</evidence>
<dbReference type="InterPro" id="IPR050553">
    <property type="entry name" value="Thioredoxin_ResA/DsbE_sf"/>
</dbReference>
<feature type="chain" id="PRO_5016434955" description="Thioredoxin domain-containing protein" evidence="1">
    <location>
        <begin position="22"/>
        <end position="421"/>
    </location>
</feature>
<evidence type="ECO:0000313" key="3">
    <source>
        <dbReference type="EMBL" id="PWS29692.1"/>
    </source>
</evidence>
<feature type="domain" description="Thioredoxin" evidence="2">
    <location>
        <begin position="257"/>
        <end position="413"/>
    </location>
</feature>
<dbReference type="PANTHER" id="PTHR42852:SF13">
    <property type="entry name" value="PROTEIN DIPZ"/>
    <property type="match status" value="1"/>
</dbReference>
<dbReference type="InterPro" id="IPR036249">
    <property type="entry name" value="Thioredoxin-like_sf"/>
</dbReference>
<keyword evidence="4" id="KW-1185">Reference proteome</keyword>
<comment type="caution">
    <text evidence="3">The sequence shown here is derived from an EMBL/GenBank/DDBJ whole genome shotgun (WGS) entry which is preliminary data.</text>
</comment>
<dbReference type="SUPFAM" id="SSF52833">
    <property type="entry name" value="Thioredoxin-like"/>
    <property type="match status" value="1"/>
</dbReference>
<dbReference type="Proteomes" id="UP000245391">
    <property type="component" value="Unassembled WGS sequence"/>
</dbReference>
<dbReference type="GO" id="GO:0016209">
    <property type="term" value="F:antioxidant activity"/>
    <property type="evidence" value="ECO:0007669"/>
    <property type="project" value="InterPro"/>
</dbReference>
<evidence type="ECO:0000256" key="1">
    <source>
        <dbReference type="SAM" id="SignalP"/>
    </source>
</evidence>
<gene>
    <name evidence="3" type="ORF">DF947_21845</name>
</gene>
<dbReference type="AlphaFoldDB" id="A0A317ETD9"/>